<dbReference type="RefSeq" id="WP_081195160.1">
    <property type="nucleotide sequence ID" value="NZ_MWIH01000009.1"/>
</dbReference>
<dbReference type="InterPro" id="IPR029033">
    <property type="entry name" value="His_PPase_superfam"/>
</dbReference>
<dbReference type="STRING" id="1962155.B1813_22010"/>
<keyword evidence="2" id="KW-1185">Reference proteome</keyword>
<dbReference type="Gene3D" id="3.40.50.1240">
    <property type="entry name" value="Phosphoglycerate mutase-like"/>
    <property type="match status" value="1"/>
</dbReference>
<dbReference type="PANTHER" id="PTHR48100">
    <property type="entry name" value="BROAD-SPECIFICITY PHOSPHATASE YOR283W-RELATED"/>
    <property type="match status" value="1"/>
</dbReference>
<name>A0A1V8ZXU7_SACPI</name>
<organism evidence="1 2">
    <name type="scientific">Saccharomonospora piscinae</name>
    <dbReference type="NCBI Taxonomy" id="687388"/>
    <lineage>
        <taxon>Bacteria</taxon>
        <taxon>Bacillati</taxon>
        <taxon>Actinomycetota</taxon>
        <taxon>Actinomycetes</taxon>
        <taxon>Pseudonocardiales</taxon>
        <taxon>Pseudonocardiaceae</taxon>
        <taxon>Saccharomonospora</taxon>
    </lineage>
</organism>
<sequence>MGAIYLVRHGQASFGAADYDVLSELGRAQAGHAGRELRRRAVEATHARCGTLSRQRATAELALAEAAPGLAASADVRWNEYDHVDIAAHHGGGAAQNSADPRAYQHALEHALAAWIEAGAAGGCAETWPDFLARVRAVLAELVAELGKGEQAVVFTSGGVIATLCGDLLGDAAGGLLSLNRVAVNAGVSKVVTGRSGTTLLSFNEHGHFDGAAAGLLTYR</sequence>
<reference evidence="1 2" key="1">
    <citation type="submission" date="2017-02" db="EMBL/GenBank/DDBJ databases">
        <title>Draft genome of Saccharomonospora sp. 154.</title>
        <authorList>
            <person name="Alonso-Carmona G.S."/>
            <person name="De La Haba R."/>
            <person name="Vera-Gargallo B."/>
            <person name="Sandoval-Trujillo A.H."/>
            <person name="Ramirez-Duran N."/>
            <person name="Ventosa A."/>
        </authorList>
    </citation>
    <scope>NUCLEOTIDE SEQUENCE [LARGE SCALE GENOMIC DNA]</scope>
    <source>
        <strain evidence="1 2">LRS4.154</strain>
    </source>
</reference>
<gene>
    <name evidence="1" type="ORF">B1813_22010</name>
</gene>
<proteinExistence type="predicted"/>
<dbReference type="Pfam" id="PF00300">
    <property type="entry name" value="His_Phos_1"/>
    <property type="match status" value="1"/>
</dbReference>
<evidence type="ECO:0000313" key="2">
    <source>
        <dbReference type="Proteomes" id="UP000192591"/>
    </source>
</evidence>
<dbReference type="GO" id="GO:0016791">
    <property type="term" value="F:phosphatase activity"/>
    <property type="evidence" value="ECO:0007669"/>
    <property type="project" value="TreeGrafter"/>
</dbReference>
<dbReference type="GO" id="GO:0005737">
    <property type="term" value="C:cytoplasm"/>
    <property type="evidence" value="ECO:0007669"/>
    <property type="project" value="TreeGrafter"/>
</dbReference>
<dbReference type="InterPro" id="IPR050275">
    <property type="entry name" value="PGM_Phosphatase"/>
</dbReference>
<protein>
    <submittedName>
        <fullName evidence="1">Histidine phosphatase family protein</fullName>
    </submittedName>
</protein>
<dbReference type="SMART" id="SM00855">
    <property type="entry name" value="PGAM"/>
    <property type="match status" value="1"/>
</dbReference>
<dbReference type="AlphaFoldDB" id="A0A1V8ZXU7"/>
<dbReference type="PANTHER" id="PTHR48100:SF1">
    <property type="entry name" value="HISTIDINE PHOSPHATASE FAMILY PROTEIN-RELATED"/>
    <property type="match status" value="1"/>
</dbReference>
<comment type="caution">
    <text evidence="1">The sequence shown here is derived from an EMBL/GenBank/DDBJ whole genome shotgun (WGS) entry which is preliminary data.</text>
</comment>
<dbReference type="SUPFAM" id="SSF53254">
    <property type="entry name" value="Phosphoglycerate mutase-like"/>
    <property type="match status" value="1"/>
</dbReference>
<dbReference type="EMBL" id="MWIH01000009">
    <property type="protein sequence ID" value="OQO89596.1"/>
    <property type="molecule type" value="Genomic_DNA"/>
</dbReference>
<accession>A0A1V8ZXU7</accession>
<dbReference type="Proteomes" id="UP000192591">
    <property type="component" value="Unassembled WGS sequence"/>
</dbReference>
<evidence type="ECO:0000313" key="1">
    <source>
        <dbReference type="EMBL" id="OQO89596.1"/>
    </source>
</evidence>
<dbReference type="InterPro" id="IPR013078">
    <property type="entry name" value="His_Pase_superF_clade-1"/>
</dbReference>